<dbReference type="PROSITE" id="PS52004">
    <property type="entry name" value="KS3_2"/>
    <property type="match status" value="1"/>
</dbReference>
<dbReference type="InterPro" id="IPR014031">
    <property type="entry name" value="Ketoacyl_synth_C"/>
</dbReference>
<dbReference type="GO" id="GO:0005829">
    <property type="term" value="C:cytosol"/>
    <property type="evidence" value="ECO:0007669"/>
    <property type="project" value="TreeGrafter"/>
</dbReference>
<evidence type="ECO:0000256" key="4">
    <source>
        <dbReference type="ARBA" id="ARBA00014657"/>
    </source>
</evidence>
<dbReference type="InterPro" id="IPR000794">
    <property type="entry name" value="Beta-ketoacyl_synthase"/>
</dbReference>
<evidence type="ECO:0000256" key="15">
    <source>
        <dbReference type="PIRSR" id="PIRSR000447-1"/>
    </source>
</evidence>
<dbReference type="EMBL" id="AP025523">
    <property type="protein sequence ID" value="BDE08211.1"/>
    <property type="molecule type" value="Genomic_DNA"/>
</dbReference>
<dbReference type="SMART" id="SM00825">
    <property type="entry name" value="PKS_KS"/>
    <property type="match status" value="1"/>
</dbReference>
<evidence type="ECO:0000256" key="13">
    <source>
        <dbReference type="ARBA" id="ARBA00047659"/>
    </source>
</evidence>
<organism evidence="18 19">
    <name type="scientific">Vulcanimicrobium alpinum</name>
    <dbReference type="NCBI Taxonomy" id="3016050"/>
    <lineage>
        <taxon>Bacteria</taxon>
        <taxon>Bacillati</taxon>
        <taxon>Vulcanimicrobiota</taxon>
        <taxon>Vulcanimicrobiia</taxon>
        <taxon>Vulcanimicrobiales</taxon>
        <taxon>Vulcanimicrobiaceae</taxon>
        <taxon>Vulcanimicrobium</taxon>
    </lineage>
</organism>
<dbReference type="PANTHER" id="PTHR11712:SF336">
    <property type="entry name" value="3-OXOACYL-[ACYL-CARRIER-PROTEIN] SYNTHASE, MITOCHONDRIAL"/>
    <property type="match status" value="1"/>
</dbReference>
<dbReference type="PROSITE" id="PS00606">
    <property type="entry name" value="KS3_1"/>
    <property type="match status" value="1"/>
</dbReference>
<evidence type="ECO:0000256" key="14">
    <source>
        <dbReference type="PIRNR" id="PIRNR000447"/>
    </source>
</evidence>
<dbReference type="KEGG" id="vab:WPS_34870"/>
<evidence type="ECO:0000256" key="12">
    <source>
        <dbReference type="ARBA" id="ARBA00047318"/>
    </source>
</evidence>
<evidence type="ECO:0000256" key="9">
    <source>
        <dbReference type="ARBA" id="ARBA00023160"/>
    </source>
</evidence>
<dbReference type="AlphaFoldDB" id="A0AAN1Y081"/>
<accession>A0AAN1Y081</accession>
<dbReference type="NCBIfam" id="NF005589">
    <property type="entry name" value="PRK07314.1"/>
    <property type="match status" value="1"/>
</dbReference>
<comment type="similarity">
    <text evidence="2 14 16">Belongs to the thiolase-like superfamily. Beta-ketoacyl-ACP synthases family.</text>
</comment>
<evidence type="ECO:0000256" key="16">
    <source>
        <dbReference type="RuleBase" id="RU003694"/>
    </source>
</evidence>
<dbReference type="GO" id="GO:0030497">
    <property type="term" value="P:fatty acid elongation"/>
    <property type="evidence" value="ECO:0007669"/>
    <property type="project" value="UniProtKB-ARBA"/>
</dbReference>
<dbReference type="Pfam" id="PF02801">
    <property type="entry name" value="Ketoacyl-synt_C"/>
    <property type="match status" value="1"/>
</dbReference>
<comment type="pathway">
    <text evidence="1 14">Lipid metabolism; fatty acid biosynthesis.</text>
</comment>
<dbReference type="SUPFAM" id="SSF53901">
    <property type="entry name" value="Thiolase-like"/>
    <property type="match status" value="2"/>
</dbReference>
<evidence type="ECO:0000256" key="7">
    <source>
        <dbReference type="ARBA" id="ARBA00022832"/>
    </source>
</evidence>
<keyword evidence="6 14" id="KW-0808">Transferase</keyword>
<evidence type="ECO:0000256" key="10">
    <source>
        <dbReference type="ARBA" id="ARBA00023315"/>
    </source>
</evidence>
<dbReference type="FunFam" id="3.40.47.10:FF:000018">
    <property type="entry name" value="3-oxoacyl-[acyl-carrier-protein] synthase 2"/>
    <property type="match status" value="1"/>
</dbReference>
<gene>
    <name evidence="18" type="ORF">WPS_34870</name>
</gene>
<dbReference type="CDD" id="cd00834">
    <property type="entry name" value="KAS_I_II"/>
    <property type="match status" value="1"/>
</dbReference>
<keyword evidence="9 14" id="KW-0275">Fatty acid biosynthesis</keyword>
<evidence type="ECO:0000256" key="1">
    <source>
        <dbReference type="ARBA" id="ARBA00005194"/>
    </source>
</evidence>
<keyword evidence="19" id="KW-1185">Reference proteome</keyword>
<evidence type="ECO:0000256" key="8">
    <source>
        <dbReference type="ARBA" id="ARBA00023098"/>
    </source>
</evidence>
<dbReference type="PIRSF" id="PIRSF000447">
    <property type="entry name" value="KAS_II"/>
    <property type="match status" value="1"/>
</dbReference>
<comment type="catalytic activity">
    <reaction evidence="12 14">
        <text>(9Z)-hexadecenoyl-[ACP] + malonyl-[ACP] + H(+) = 3-oxo-(11Z)-octadecenoyl-[ACP] + holo-[ACP] + CO2</text>
        <dbReference type="Rhea" id="RHEA:55040"/>
        <dbReference type="Rhea" id="RHEA-COMP:9623"/>
        <dbReference type="Rhea" id="RHEA-COMP:9685"/>
        <dbReference type="Rhea" id="RHEA-COMP:10800"/>
        <dbReference type="Rhea" id="RHEA-COMP:14074"/>
        <dbReference type="ChEBI" id="CHEBI:15378"/>
        <dbReference type="ChEBI" id="CHEBI:16526"/>
        <dbReference type="ChEBI" id="CHEBI:64479"/>
        <dbReference type="ChEBI" id="CHEBI:78449"/>
        <dbReference type="ChEBI" id="CHEBI:83989"/>
        <dbReference type="ChEBI" id="CHEBI:138538"/>
        <dbReference type="EC" id="2.3.1.179"/>
    </reaction>
</comment>
<evidence type="ECO:0000256" key="5">
    <source>
        <dbReference type="ARBA" id="ARBA00022516"/>
    </source>
</evidence>
<evidence type="ECO:0000256" key="6">
    <source>
        <dbReference type="ARBA" id="ARBA00022679"/>
    </source>
</evidence>
<keyword evidence="7" id="KW-0276">Fatty acid metabolism</keyword>
<dbReference type="EC" id="2.3.1.179" evidence="3 14"/>
<keyword evidence="5 14" id="KW-0444">Lipid biosynthesis</keyword>
<protein>
    <recommendedName>
        <fullName evidence="4 14">3-oxoacyl-[acyl-carrier-protein] synthase 2</fullName>
        <ecNumber evidence="3 14">2.3.1.179</ecNumber>
    </recommendedName>
</protein>
<dbReference type="InterPro" id="IPR020841">
    <property type="entry name" value="PKS_Beta-ketoAc_synthase_dom"/>
</dbReference>
<keyword evidence="8" id="KW-0443">Lipid metabolism</keyword>
<feature type="active site" description="For beta-ketoacyl synthase activity" evidence="15">
    <location>
        <position position="155"/>
    </location>
</feature>
<comment type="function">
    <text evidence="11 14">Involved in the type II fatty acid elongation cycle. Catalyzes the elongation of a wide range of acyl-ACP by the addition of two carbons from malonyl-ACP to an acyl acceptor. Can efficiently catalyze the conversion of palmitoleoyl-ACP (cis-hexadec-9-enoyl-ACP) to cis-vaccenoyl-ACP (cis-octadec-11-enoyl-ACP), an essential step in the thermal regulation of fatty acid composition.</text>
</comment>
<evidence type="ECO:0000256" key="2">
    <source>
        <dbReference type="ARBA" id="ARBA00008467"/>
    </source>
</evidence>
<dbReference type="InterPro" id="IPR014030">
    <property type="entry name" value="Ketoacyl_synth_N"/>
</dbReference>
<dbReference type="FunFam" id="3.40.47.10:FF:000029">
    <property type="entry name" value="3-oxoacyl-[acyl-carrier-protein] synthase 1"/>
    <property type="match status" value="1"/>
</dbReference>
<proteinExistence type="inferred from homology"/>
<evidence type="ECO:0000313" key="19">
    <source>
        <dbReference type="Proteomes" id="UP001317532"/>
    </source>
</evidence>
<dbReference type="InterPro" id="IPR018201">
    <property type="entry name" value="Ketoacyl_synth_AS"/>
</dbReference>
<feature type="domain" description="Ketosynthase family 3 (KS3)" evidence="17">
    <location>
        <begin position="1"/>
        <end position="404"/>
    </location>
</feature>
<evidence type="ECO:0000256" key="3">
    <source>
        <dbReference type="ARBA" id="ARBA00012356"/>
    </source>
</evidence>
<sequence>MGAITPLGNSRAAFWEALQAGRSGVGPITAFEPGKLTTKIAAEVKGFDPDALFGRRDARRMDRYAQFALAAAREAMADANLPEDPDVREQVGAIVGTGIGGIITVENTTFEVGPGQKWDRISPFFVPMLMANAASAQVSMTYGLKGPIFAVSSACASANDAFATAYDKIVLGDAIAVVTGGSEATVIPTAMGGFCSMKAMSTRNDDYAHASRPFDKERDGFVLGEGAGILVLEERKFALQRGATIYAELLGYGQSADAYHIAQPDPESRGVILAMRRALERTGVAPESVGYINAHGTSTPLGDLAESQAIERVFGAHAHAGLAVSSTKSMHGHLLGAAGAIEGIACVLALQDGIIPPTTNYEVPDPGCTLDYVPNVARKAPELRIAMSNGFGFGGHNTSVVFAKHEP</sequence>
<dbReference type="Pfam" id="PF00109">
    <property type="entry name" value="ketoacyl-synt"/>
    <property type="match status" value="1"/>
</dbReference>
<dbReference type="GO" id="GO:0004315">
    <property type="term" value="F:3-oxoacyl-[acyl-carrier-protein] synthase activity"/>
    <property type="evidence" value="ECO:0007669"/>
    <property type="project" value="UniProtKB-UniRule"/>
</dbReference>
<reference evidence="18 19" key="1">
    <citation type="journal article" date="2022" name="ISME Commun">
        <title>Vulcanimicrobium alpinus gen. nov. sp. nov., the first cultivated representative of the candidate phylum 'Eremiobacterota', is a metabolically versatile aerobic anoxygenic phototroph.</title>
        <authorList>
            <person name="Yabe S."/>
            <person name="Muto K."/>
            <person name="Abe K."/>
            <person name="Yokota A."/>
            <person name="Staudigel H."/>
            <person name="Tebo B.M."/>
        </authorList>
    </citation>
    <scope>NUCLEOTIDE SEQUENCE [LARGE SCALE GENOMIC DNA]</scope>
    <source>
        <strain evidence="18 19">WC8-2</strain>
    </source>
</reference>
<dbReference type="InterPro" id="IPR016039">
    <property type="entry name" value="Thiolase-like"/>
</dbReference>
<name>A0AAN1Y081_UNVUL</name>
<dbReference type="Proteomes" id="UP001317532">
    <property type="component" value="Chromosome"/>
</dbReference>
<keyword evidence="10 14" id="KW-0012">Acyltransferase</keyword>
<dbReference type="InterPro" id="IPR017568">
    <property type="entry name" value="3-oxoacyl-ACP_synth-2"/>
</dbReference>
<evidence type="ECO:0000256" key="11">
    <source>
        <dbReference type="ARBA" id="ARBA00024006"/>
    </source>
</evidence>
<dbReference type="Gene3D" id="3.40.47.10">
    <property type="match status" value="1"/>
</dbReference>
<dbReference type="PANTHER" id="PTHR11712">
    <property type="entry name" value="POLYKETIDE SYNTHASE-RELATED"/>
    <property type="match status" value="1"/>
</dbReference>
<evidence type="ECO:0000313" key="18">
    <source>
        <dbReference type="EMBL" id="BDE08211.1"/>
    </source>
</evidence>
<evidence type="ECO:0000259" key="17">
    <source>
        <dbReference type="PROSITE" id="PS52004"/>
    </source>
</evidence>
<dbReference type="NCBIfam" id="TIGR03150">
    <property type="entry name" value="fabF"/>
    <property type="match status" value="1"/>
</dbReference>
<comment type="catalytic activity">
    <reaction evidence="13 14">
        <text>a fatty acyl-[ACP] + malonyl-[ACP] + H(+) = a 3-oxoacyl-[ACP] + holo-[ACP] + CO2</text>
        <dbReference type="Rhea" id="RHEA:22836"/>
        <dbReference type="Rhea" id="RHEA-COMP:9623"/>
        <dbReference type="Rhea" id="RHEA-COMP:9685"/>
        <dbReference type="Rhea" id="RHEA-COMP:9916"/>
        <dbReference type="Rhea" id="RHEA-COMP:14125"/>
        <dbReference type="ChEBI" id="CHEBI:15378"/>
        <dbReference type="ChEBI" id="CHEBI:16526"/>
        <dbReference type="ChEBI" id="CHEBI:64479"/>
        <dbReference type="ChEBI" id="CHEBI:78449"/>
        <dbReference type="ChEBI" id="CHEBI:78776"/>
        <dbReference type="ChEBI" id="CHEBI:138651"/>
    </reaction>
</comment>